<feature type="compositionally biased region" description="Basic and acidic residues" evidence="1">
    <location>
        <begin position="229"/>
        <end position="239"/>
    </location>
</feature>
<dbReference type="Proteomes" id="UP000028760">
    <property type="component" value="Unassembled WGS sequence"/>
</dbReference>
<feature type="compositionally biased region" description="Acidic residues" evidence="1">
    <location>
        <begin position="824"/>
        <end position="833"/>
    </location>
</feature>
<organism evidence="3 4">
    <name type="scientific">Poecilia formosa</name>
    <name type="common">Amazon molly</name>
    <name type="synonym">Limia formosa</name>
    <dbReference type="NCBI Taxonomy" id="48698"/>
    <lineage>
        <taxon>Eukaryota</taxon>
        <taxon>Metazoa</taxon>
        <taxon>Chordata</taxon>
        <taxon>Craniata</taxon>
        <taxon>Vertebrata</taxon>
        <taxon>Euteleostomi</taxon>
        <taxon>Actinopterygii</taxon>
        <taxon>Neopterygii</taxon>
        <taxon>Teleostei</taxon>
        <taxon>Neoteleostei</taxon>
        <taxon>Acanthomorphata</taxon>
        <taxon>Ovalentaria</taxon>
        <taxon>Atherinomorphae</taxon>
        <taxon>Cyprinodontiformes</taxon>
        <taxon>Poeciliidae</taxon>
        <taxon>Poeciliinae</taxon>
        <taxon>Poecilia</taxon>
    </lineage>
</organism>
<feature type="domain" description="Tankyrase 1-binding protein C-terminal" evidence="2">
    <location>
        <begin position="891"/>
        <end position="1042"/>
    </location>
</feature>
<sequence>MDTTIEASQSGGLPSKPSLPPKPTLAPKPFSLQKNSTIRSFKAPKTVSKTAPIPKSEIEQSETENPTAVTVPAKKLPQPILASAPKPQPASALPKSQPEASKTSEALPQVENSLGSETAALDPATETTPTKEEPKSEPAQKDIIQTNHKPPTTAVASPEQKDGEEKQSDTPVSVSQNTEESSSNSPSTNDSFYQRGSVRKRLPKALTSKFESGGVPLPRQPFIPIPKPITKDESNKPESSDSQPVHTTPEPPIKEIDTDAEDFTGGTSIQNRISQLMDYVPKPEATTKRKEPEITNGIGDVKEKIKNWASETGPEDQKVEKSPQAADRVCCKGFQKPACTIRLNLETPRVEVPAAEETPTQPVDSRSTASSSTGSQIEPPEEAPFKDKPLENPTETSAETDKPKEDDVQVQSNHSAAADEKNLAELKKKKMKKRRSVRFGTVVADDGTPPVVLGPEPESSEDENQEENAEVENKEKEEDAVSTPVYKRVGIFQRKDDKTQSQETLKHQEQEEERKRRNLEEQRQKELKDEEERLKLEKDQRQKEEEETRKYQQELMELMRIREKEQELEKEKLRQERKRRELEEQRQKELKEEEERLKLEEEQRQKELKEEEERLKLEEEQRQKEEEESRKYQQRLMELEIKLQMEKERADQMEESQPRTEENDKREEKLINFDAEEPPTSPSSHVSKNTESLIDVVYDDFSIQNPVLDVAFDDFSVKPRRRTFQPRRETAPISSGWRVEPPRKDDLLVSFDSEPQETQQENEPKPQATLLFPTPAPETPEEEKVKRLLAEFGVKEEGDEEAERPVADQPVERKEEEMENGAQMEDESEEEDNKEPQVNSYITNDEDKLIQTLLHSEQDGISEQASGPDSPTVPDASSEDLDNTDSKREMDLDAVCENSAPLLDNSSQKSKAVLGRRLTRSRPSRSLRLESAEAATVQMSVFKGNDEKDNQSDSEEEPPESKPVYSSTQRVPMFPGLNPKDLLIGIKKKTGGVAAEAEERSVEDRREQETESQNKKAAPSPSQASGTPRVAPRLAGAKLVLP</sequence>
<protein>
    <recommendedName>
        <fullName evidence="2">Tankyrase 1-binding protein C-terminal domain-containing protein</fullName>
    </recommendedName>
</protein>
<feature type="region of interest" description="Disordered" evidence="1">
    <location>
        <begin position="990"/>
        <end position="1042"/>
    </location>
</feature>
<dbReference type="OMA" id="RWGSQAK"/>
<feature type="compositionally biased region" description="Polar residues" evidence="1">
    <location>
        <begin position="853"/>
        <end position="869"/>
    </location>
</feature>
<dbReference type="STRING" id="48698.ENSPFOP00000008177"/>
<feature type="compositionally biased region" description="Basic and acidic residues" evidence="1">
    <location>
        <begin position="159"/>
        <end position="168"/>
    </location>
</feature>
<feature type="compositionally biased region" description="Low complexity" evidence="1">
    <location>
        <begin position="365"/>
        <end position="375"/>
    </location>
</feature>
<dbReference type="AlphaFoldDB" id="A0A087XQX4"/>
<feature type="compositionally biased region" description="Basic residues" evidence="1">
    <location>
        <begin position="427"/>
        <end position="437"/>
    </location>
</feature>
<proteinExistence type="predicted"/>
<dbReference type="EMBL" id="AYCK01005642">
    <property type="status" value="NOT_ANNOTATED_CDS"/>
    <property type="molecule type" value="Genomic_DNA"/>
</dbReference>
<feature type="compositionally biased region" description="Basic and acidic residues" evidence="1">
    <location>
        <begin position="561"/>
        <end position="671"/>
    </location>
</feature>
<evidence type="ECO:0000256" key="1">
    <source>
        <dbReference type="SAM" id="MobiDB-lite"/>
    </source>
</evidence>
<dbReference type="Ensembl" id="ENSPFOT00000008189.1">
    <property type="protein sequence ID" value="ENSPFOP00000008177.1"/>
    <property type="gene ID" value="ENSPFOG00000008247.1"/>
</dbReference>
<dbReference type="EMBL" id="AYCK01005641">
    <property type="status" value="NOT_ANNOTATED_CDS"/>
    <property type="molecule type" value="Genomic_DNA"/>
</dbReference>
<name>A0A087XQX4_POEFO</name>
<evidence type="ECO:0000259" key="2">
    <source>
        <dbReference type="SMART" id="SM01319"/>
    </source>
</evidence>
<reference evidence="3" key="2">
    <citation type="submission" date="2025-08" db="UniProtKB">
        <authorList>
            <consortium name="Ensembl"/>
        </authorList>
    </citation>
    <scope>IDENTIFICATION</scope>
</reference>
<keyword evidence="4" id="KW-1185">Reference proteome</keyword>
<dbReference type="eggNOG" id="ENOG502TA91">
    <property type="taxonomic scope" value="Eukaryota"/>
</dbReference>
<feature type="compositionally biased region" description="Polar residues" evidence="1">
    <location>
        <begin position="1"/>
        <end position="12"/>
    </location>
</feature>
<dbReference type="GeneTree" id="ENSGT00940000172127"/>
<feature type="compositionally biased region" description="Pro residues" evidence="1">
    <location>
        <begin position="218"/>
        <end position="227"/>
    </location>
</feature>
<evidence type="ECO:0000313" key="4">
    <source>
        <dbReference type="Proteomes" id="UP000028760"/>
    </source>
</evidence>
<feature type="compositionally biased region" description="Pro residues" evidence="1">
    <location>
        <begin position="17"/>
        <end position="26"/>
    </location>
</feature>
<reference evidence="3" key="3">
    <citation type="submission" date="2025-09" db="UniProtKB">
        <authorList>
            <consortium name="Ensembl"/>
        </authorList>
    </citation>
    <scope>IDENTIFICATION</scope>
</reference>
<feature type="region of interest" description="Disordered" evidence="1">
    <location>
        <begin position="342"/>
        <end position="549"/>
    </location>
</feature>
<feature type="compositionally biased region" description="Basic and acidic residues" evidence="1">
    <location>
        <begin position="417"/>
        <end position="426"/>
    </location>
</feature>
<feature type="compositionally biased region" description="Low complexity" evidence="1">
    <location>
        <begin position="172"/>
        <end position="191"/>
    </location>
</feature>
<feature type="region of interest" description="Disordered" evidence="1">
    <location>
        <begin position="561"/>
        <end position="688"/>
    </location>
</feature>
<feature type="compositionally biased region" description="Basic and acidic residues" evidence="1">
    <location>
        <begin position="803"/>
        <end position="816"/>
    </location>
</feature>
<feature type="compositionally biased region" description="Basic and acidic residues" evidence="1">
    <location>
        <begin position="782"/>
        <end position="796"/>
    </location>
</feature>
<feature type="compositionally biased region" description="Basic and acidic residues" evidence="1">
    <location>
        <begin position="129"/>
        <end position="140"/>
    </location>
</feature>
<feature type="compositionally biased region" description="Basic and acidic residues" evidence="1">
    <location>
        <begin position="997"/>
        <end position="1014"/>
    </location>
</feature>
<dbReference type="InterPro" id="IPR032764">
    <property type="entry name" value="Tankyrase-bd_C"/>
</dbReference>
<reference evidence="4" key="1">
    <citation type="submission" date="2013-10" db="EMBL/GenBank/DDBJ databases">
        <authorList>
            <person name="Schartl M."/>
            <person name="Warren W."/>
        </authorList>
    </citation>
    <scope>NUCLEOTIDE SEQUENCE [LARGE SCALE GENOMIC DNA]</scope>
    <source>
        <strain evidence="4">female</strain>
    </source>
</reference>
<evidence type="ECO:0000313" key="3">
    <source>
        <dbReference type="Ensembl" id="ENSPFOP00000008177.1"/>
    </source>
</evidence>
<feature type="region of interest" description="Disordered" evidence="1">
    <location>
        <begin position="1"/>
        <end position="266"/>
    </location>
</feature>
<feature type="compositionally biased region" description="Polar residues" evidence="1">
    <location>
        <begin position="98"/>
        <end position="116"/>
    </location>
</feature>
<feature type="region of interest" description="Disordered" evidence="1">
    <location>
        <begin position="282"/>
        <end position="328"/>
    </location>
</feature>
<feature type="compositionally biased region" description="Basic and acidic residues" evidence="1">
    <location>
        <begin position="493"/>
        <end position="549"/>
    </location>
</feature>
<feature type="region of interest" description="Disordered" evidence="1">
    <location>
        <begin position="720"/>
        <end position="978"/>
    </location>
</feature>
<accession>A0A087XQX4</accession>
<dbReference type="SMART" id="SM01319">
    <property type="entry name" value="Tankyrase_bdg_C"/>
    <property type="match status" value="1"/>
</dbReference>
<feature type="compositionally biased region" description="Acidic residues" evidence="1">
    <location>
        <begin position="458"/>
        <end position="470"/>
    </location>
</feature>